<reference evidence="3" key="1">
    <citation type="journal article" date="2005" name="Nature">
        <title>The map-based sequence of the rice genome.</title>
        <authorList>
            <consortium name="International rice genome sequencing project (IRGSP)"/>
            <person name="Matsumoto T."/>
            <person name="Wu J."/>
            <person name="Kanamori H."/>
            <person name="Katayose Y."/>
            <person name="Fujisawa M."/>
            <person name="Namiki N."/>
            <person name="Mizuno H."/>
            <person name="Yamamoto K."/>
            <person name="Antonio B.A."/>
            <person name="Baba T."/>
            <person name="Sakata K."/>
            <person name="Nagamura Y."/>
            <person name="Aoki H."/>
            <person name="Arikawa K."/>
            <person name="Arita K."/>
            <person name="Bito T."/>
            <person name="Chiden Y."/>
            <person name="Fujitsuka N."/>
            <person name="Fukunaka R."/>
            <person name="Hamada M."/>
            <person name="Harada C."/>
            <person name="Hayashi A."/>
            <person name="Hijishita S."/>
            <person name="Honda M."/>
            <person name="Hosokawa S."/>
            <person name="Ichikawa Y."/>
            <person name="Idonuma A."/>
            <person name="Iijima M."/>
            <person name="Ikeda M."/>
            <person name="Ikeno M."/>
            <person name="Ito K."/>
            <person name="Ito S."/>
            <person name="Ito T."/>
            <person name="Ito Y."/>
            <person name="Ito Y."/>
            <person name="Iwabuchi A."/>
            <person name="Kamiya K."/>
            <person name="Karasawa W."/>
            <person name="Kurita K."/>
            <person name="Katagiri S."/>
            <person name="Kikuta A."/>
            <person name="Kobayashi H."/>
            <person name="Kobayashi N."/>
            <person name="Machita K."/>
            <person name="Maehara T."/>
            <person name="Masukawa M."/>
            <person name="Mizubayashi T."/>
            <person name="Mukai Y."/>
            <person name="Nagasaki H."/>
            <person name="Nagata Y."/>
            <person name="Naito S."/>
            <person name="Nakashima M."/>
            <person name="Nakama Y."/>
            <person name="Nakamichi Y."/>
            <person name="Nakamura M."/>
            <person name="Meguro A."/>
            <person name="Negishi M."/>
            <person name="Ohta I."/>
            <person name="Ohta T."/>
            <person name="Okamoto M."/>
            <person name="Ono N."/>
            <person name="Saji S."/>
            <person name="Sakaguchi M."/>
            <person name="Sakai K."/>
            <person name="Shibata M."/>
            <person name="Shimokawa T."/>
            <person name="Song J."/>
            <person name="Takazaki Y."/>
            <person name="Terasawa K."/>
            <person name="Tsugane M."/>
            <person name="Tsuji K."/>
            <person name="Ueda S."/>
            <person name="Waki K."/>
            <person name="Yamagata H."/>
            <person name="Yamamoto M."/>
            <person name="Yamamoto S."/>
            <person name="Yamane H."/>
            <person name="Yoshiki S."/>
            <person name="Yoshihara R."/>
            <person name="Yukawa K."/>
            <person name="Zhong H."/>
            <person name="Yano M."/>
            <person name="Yuan Q."/>
            <person name="Ouyang S."/>
            <person name="Liu J."/>
            <person name="Jones K.M."/>
            <person name="Gansberger K."/>
            <person name="Moffat K."/>
            <person name="Hill J."/>
            <person name="Bera J."/>
            <person name="Fadrosh D."/>
            <person name="Jin S."/>
            <person name="Johri S."/>
            <person name="Kim M."/>
            <person name="Overton L."/>
            <person name="Reardon M."/>
            <person name="Tsitrin T."/>
            <person name="Vuong H."/>
            <person name="Weaver B."/>
            <person name="Ciecko A."/>
            <person name="Tallon L."/>
            <person name="Jackson J."/>
            <person name="Pai G."/>
            <person name="Aken S.V."/>
            <person name="Utterback T."/>
            <person name="Reidmuller S."/>
            <person name="Feldblyum T."/>
            <person name="Hsiao J."/>
            <person name="Zismann V."/>
            <person name="Iobst S."/>
            <person name="de Vazeille A.R."/>
            <person name="Buell C.R."/>
            <person name="Ying K."/>
            <person name="Li Y."/>
            <person name="Lu T."/>
            <person name="Huang Y."/>
            <person name="Zhao Q."/>
            <person name="Feng Q."/>
            <person name="Zhang L."/>
            <person name="Zhu J."/>
            <person name="Weng Q."/>
            <person name="Mu J."/>
            <person name="Lu Y."/>
            <person name="Fan D."/>
            <person name="Liu Y."/>
            <person name="Guan J."/>
            <person name="Zhang Y."/>
            <person name="Yu S."/>
            <person name="Liu X."/>
            <person name="Zhang Y."/>
            <person name="Hong G."/>
            <person name="Han B."/>
            <person name="Choisne N."/>
            <person name="Demange N."/>
            <person name="Orjeda G."/>
            <person name="Samain S."/>
            <person name="Cattolico L."/>
            <person name="Pelletier E."/>
            <person name="Couloux A."/>
            <person name="Segurens B."/>
            <person name="Wincker P."/>
            <person name="D'Hont A."/>
            <person name="Scarpelli C."/>
            <person name="Weissenbach J."/>
            <person name="Salanoubat M."/>
            <person name="Quetier F."/>
            <person name="Yu Y."/>
            <person name="Kim H.R."/>
            <person name="Rambo T."/>
            <person name="Currie J."/>
            <person name="Collura K."/>
            <person name="Luo M."/>
            <person name="Yang T."/>
            <person name="Ammiraju J.S.S."/>
            <person name="Engler F."/>
            <person name="Soderlund C."/>
            <person name="Wing R.A."/>
            <person name="Palmer L.E."/>
            <person name="de la Bastide M."/>
            <person name="Spiegel L."/>
            <person name="Nascimento L."/>
            <person name="Zutavern T."/>
            <person name="O'Shaughnessy A."/>
            <person name="Dike S."/>
            <person name="Dedhia N."/>
            <person name="Preston R."/>
            <person name="Balija V."/>
            <person name="McCombie W.R."/>
            <person name="Chow T."/>
            <person name="Chen H."/>
            <person name="Chung M."/>
            <person name="Chen C."/>
            <person name="Shaw J."/>
            <person name="Wu H."/>
            <person name="Hsiao K."/>
            <person name="Chao Y."/>
            <person name="Chu M."/>
            <person name="Cheng C."/>
            <person name="Hour A."/>
            <person name="Lee P."/>
            <person name="Lin S."/>
            <person name="Lin Y."/>
            <person name="Liou J."/>
            <person name="Liu S."/>
            <person name="Hsing Y."/>
            <person name="Raghuvanshi S."/>
            <person name="Mohanty A."/>
            <person name="Bharti A.K."/>
            <person name="Gaur A."/>
            <person name="Gupta V."/>
            <person name="Kumar D."/>
            <person name="Ravi V."/>
            <person name="Vij S."/>
            <person name="Kapur A."/>
            <person name="Khurana P."/>
            <person name="Khurana P."/>
            <person name="Khurana J.P."/>
            <person name="Tyagi A.K."/>
            <person name="Gaikwad K."/>
            <person name="Singh A."/>
            <person name="Dalal V."/>
            <person name="Srivastava S."/>
            <person name="Dixit A."/>
            <person name="Pal A.K."/>
            <person name="Ghazi I.A."/>
            <person name="Yadav M."/>
            <person name="Pandit A."/>
            <person name="Bhargava A."/>
            <person name="Sureshbabu K."/>
            <person name="Batra K."/>
            <person name="Sharma T.R."/>
            <person name="Mohapatra T."/>
            <person name="Singh N.K."/>
            <person name="Messing J."/>
            <person name="Nelson A.B."/>
            <person name="Fuks G."/>
            <person name="Kavchok S."/>
            <person name="Keizer G."/>
            <person name="Linton E."/>
            <person name="Llaca V."/>
            <person name="Song R."/>
            <person name="Tanyolac B."/>
            <person name="Young S."/>
            <person name="Ho-Il K."/>
            <person name="Hahn J.H."/>
            <person name="Sangsakoo G."/>
            <person name="Vanavichit A."/>
            <person name="de Mattos Luiz.A.T."/>
            <person name="Zimmer P.D."/>
            <person name="Malone G."/>
            <person name="Dellagostin O."/>
            <person name="de Oliveira A.C."/>
            <person name="Bevan M."/>
            <person name="Bancroft I."/>
            <person name="Minx P."/>
            <person name="Cordum H."/>
            <person name="Wilson R."/>
            <person name="Cheng Z."/>
            <person name="Jin W."/>
            <person name="Jiang J."/>
            <person name="Leong S.A."/>
            <person name="Iwama H."/>
            <person name="Gojobori T."/>
            <person name="Itoh T."/>
            <person name="Niimura Y."/>
            <person name="Fujii Y."/>
            <person name="Habara T."/>
            <person name="Sakai H."/>
            <person name="Sato Y."/>
            <person name="Wilson G."/>
            <person name="Kumar K."/>
            <person name="McCouch S."/>
            <person name="Juretic N."/>
            <person name="Hoen D."/>
            <person name="Wright S."/>
            <person name="Bruskiewich R."/>
            <person name="Bureau T."/>
            <person name="Miyao A."/>
            <person name="Hirochika H."/>
            <person name="Nishikawa T."/>
            <person name="Kadowaki K."/>
            <person name="Sugiura M."/>
            <person name="Burr B."/>
            <person name="Sasaki T."/>
        </authorList>
    </citation>
    <scope>NUCLEOTIDE SEQUENCE [LARGE SCALE GENOMIC DNA]</scope>
    <source>
        <strain evidence="3">cv. Nipponbare</strain>
    </source>
</reference>
<gene>
    <name evidence="2" type="ordered locus">Os04g0535501</name>
    <name evidence="2" type="ORF">OSNPB_040535501</name>
</gene>
<name>A0A0P0WCY9_ORYSJ</name>
<dbReference type="EMBL" id="AP014960">
    <property type="protein sequence ID" value="BAS90253.1"/>
    <property type="molecule type" value="Genomic_DNA"/>
</dbReference>
<dbReference type="AlphaFoldDB" id="A0A0P0WCY9"/>
<reference evidence="2 3" key="3">
    <citation type="journal article" date="2013" name="Rice">
        <title>Improvement of the Oryza sativa Nipponbare reference genome using next generation sequence and optical map data.</title>
        <authorList>
            <person name="Kawahara Y."/>
            <person name="de la Bastide M."/>
            <person name="Hamilton J.P."/>
            <person name="Kanamori H."/>
            <person name="McCombie W.R."/>
            <person name="Ouyang S."/>
            <person name="Schwartz D.C."/>
            <person name="Tanaka T."/>
            <person name="Wu J."/>
            <person name="Zhou S."/>
            <person name="Childs K.L."/>
            <person name="Davidson R.M."/>
            <person name="Lin H."/>
            <person name="Quesada-Ocampo L."/>
            <person name="Vaillancourt B."/>
            <person name="Sakai H."/>
            <person name="Lee S.S."/>
            <person name="Kim J."/>
            <person name="Numa H."/>
            <person name="Itoh T."/>
            <person name="Buell C.R."/>
            <person name="Matsumoto T."/>
        </authorList>
    </citation>
    <scope>NUCLEOTIDE SEQUENCE [LARGE SCALE GENOMIC DNA]</scope>
    <source>
        <strain evidence="3">cv. Nipponbare</strain>
    </source>
</reference>
<proteinExistence type="predicted"/>
<dbReference type="Gramene" id="Os04t0535501-01">
    <property type="protein sequence ID" value="Os04t0535501-01"/>
    <property type="gene ID" value="Os04g0535501"/>
</dbReference>
<protein>
    <submittedName>
        <fullName evidence="2">Os04g0535501 protein</fullName>
    </submittedName>
</protein>
<accession>A0A0P0WCY9</accession>
<dbReference type="PaxDb" id="39947-A0A0P0WCY9"/>
<feature type="compositionally biased region" description="Basic and acidic residues" evidence="1">
    <location>
        <begin position="126"/>
        <end position="150"/>
    </location>
</feature>
<evidence type="ECO:0000313" key="3">
    <source>
        <dbReference type="Proteomes" id="UP000059680"/>
    </source>
</evidence>
<reference evidence="2 3" key="2">
    <citation type="journal article" date="2013" name="Plant Cell Physiol.">
        <title>Rice Annotation Project Database (RAP-DB): an integrative and interactive database for rice genomics.</title>
        <authorList>
            <person name="Sakai H."/>
            <person name="Lee S.S."/>
            <person name="Tanaka T."/>
            <person name="Numa H."/>
            <person name="Kim J."/>
            <person name="Kawahara Y."/>
            <person name="Wakimoto H."/>
            <person name="Yang C.C."/>
            <person name="Iwamoto M."/>
            <person name="Abe T."/>
            <person name="Yamada Y."/>
            <person name="Muto A."/>
            <person name="Inokuchi H."/>
            <person name="Ikemura T."/>
            <person name="Matsumoto T."/>
            <person name="Sasaki T."/>
            <person name="Itoh T."/>
        </authorList>
    </citation>
    <scope>NUCLEOTIDE SEQUENCE [LARGE SCALE GENOMIC DNA]</scope>
    <source>
        <strain evidence="3">cv. Nipponbare</strain>
    </source>
</reference>
<evidence type="ECO:0000256" key="1">
    <source>
        <dbReference type="SAM" id="MobiDB-lite"/>
    </source>
</evidence>
<dbReference type="InParanoid" id="A0A0P0WCY9"/>
<feature type="region of interest" description="Disordered" evidence="1">
    <location>
        <begin position="126"/>
        <end position="155"/>
    </location>
</feature>
<dbReference type="Proteomes" id="UP000059680">
    <property type="component" value="Chromosome 4"/>
</dbReference>
<keyword evidence="3" id="KW-1185">Reference proteome</keyword>
<organism evidence="2 3">
    <name type="scientific">Oryza sativa subsp. japonica</name>
    <name type="common">Rice</name>
    <dbReference type="NCBI Taxonomy" id="39947"/>
    <lineage>
        <taxon>Eukaryota</taxon>
        <taxon>Viridiplantae</taxon>
        <taxon>Streptophyta</taxon>
        <taxon>Embryophyta</taxon>
        <taxon>Tracheophyta</taxon>
        <taxon>Spermatophyta</taxon>
        <taxon>Magnoliopsida</taxon>
        <taxon>Liliopsida</taxon>
        <taxon>Poales</taxon>
        <taxon>Poaceae</taxon>
        <taxon>BOP clade</taxon>
        <taxon>Oryzoideae</taxon>
        <taxon>Oryzeae</taxon>
        <taxon>Oryzinae</taxon>
        <taxon>Oryza</taxon>
        <taxon>Oryza sativa</taxon>
    </lineage>
</organism>
<sequence length="203" mass="22257">MRTRRPWKRNGKGTRLETRKHCITGESEPCDYRSNGLDETTGTMATCIHTVHPIVGGLEVERRALPGQHRVGPGVVPDRAAAEAQRRGGGLLRDALHDAAGRRGRDLHGAGREYGRPPVSTVVKSIHQEERREAEKDHGGRDDGREDRRPPLPPLRITLLAALGARLGKQRRGAVHHRGDGRDHWQPTNLAAAAACALGYVES</sequence>
<evidence type="ECO:0000313" key="2">
    <source>
        <dbReference type="EMBL" id="BAS90253.1"/>
    </source>
</evidence>